<dbReference type="Gene3D" id="3.40.50.10400">
    <property type="entry name" value="Hypothetical protein PA1492"/>
    <property type="match status" value="1"/>
</dbReference>
<protein>
    <submittedName>
        <fullName evidence="2">DUF4406 domain-containing protein</fullName>
    </submittedName>
</protein>
<dbReference type="EMBL" id="WBWA01000008">
    <property type="protein sequence ID" value="KAB2665171.1"/>
    <property type="molecule type" value="Genomic_DNA"/>
</dbReference>
<evidence type="ECO:0000313" key="4">
    <source>
        <dbReference type="Proteomes" id="UP000558475"/>
    </source>
</evidence>
<dbReference type="Proteomes" id="UP000558475">
    <property type="component" value="Unassembled WGS sequence"/>
</dbReference>
<dbReference type="InterPro" id="IPR025518">
    <property type="entry name" value="DUF4406"/>
</dbReference>
<evidence type="ECO:0000313" key="3">
    <source>
        <dbReference type="Proteomes" id="UP000430843"/>
    </source>
</evidence>
<name>A0A7X6FRN4_9HYPH</name>
<keyword evidence="3" id="KW-1185">Reference proteome</keyword>
<gene>
    <name evidence="1" type="ORF">F9K91_10570</name>
    <name evidence="2" type="ORF">HGG76_10435</name>
</gene>
<dbReference type="AlphaFoldDB" id="A0A7X6FRN4"/>
<sequence>MTGCPPVRAGERGKTIYLSGPMTGLPEYNYPAFHRVARELRAGGHYVYNPAEFLFDGPMDAYPIRDAMAAHCAFLCQCADTIVLLSGWKASKGAGIELSLAHYLGLHVVEWRGAE</sequence>
<dbReference type="Pfam" id="PF14359">
    <property type="entry name" value="DUF4406"/>
    <property type="match status" value="1"/>
</dbReference>
<accession>A0A7X6FRN4</accession>
<evidence type="ECO:0000313" key="2">
    <source>
        <dbReference type="EMBL" id="NKW09820.1"/>
    </source>
</evidence>
<dbReference type="SUPFAM" id="SSF52309">
    <property type="entry name" value="N-(deoxy)ribosyltransferase-like"/>
    <property type="match status" value="1"/>
</dbReference>
<proteinExistence type="predicted"/>
<reference evidence="1 3" key="1">
    <citation type="submission" date="2019-09" db="EMBL/GenBank/DDBJ databases">
        <title>Taxonomic organization of the family Brucellaceae based on a phylogenomic approach.</title>
        <authorList>
            <person name="Leclercq S."/>
            <person name="Cloeckaert A."/>
            <person name="Zygmunt M.S."/>
        </authorList>
    </citation>
    <scope>NUCLEOTIDE SEQUENCE [LARGE SCALE GENOMIC DNA]</scope>
    <source>
        <strain evidence="1 3">LMG 18957</strain>
    </source>
</reference>
<dbReference type="Proteomes" id="UP000430843">
    <property type="component" value="Unassembled WGS sequence"/>
</dbReference>
<comment type="caution">
    <text evidence="2">The sequence shown here is derived from an EMBL/GenBank/DDBJ whole genome shotgun (WGS) entry which is preliminary data.</text>
</comment>
<dbReference type="EMBL" id="JAAXZB010000001">
    <property type="protein sequence ID" value="NKW09820.1"/>
    <property type="molecule type" value="Genomic_DNA"/>
</dbReference>
<dbReference type="RefSeq" id="WP_151677780.1">
    <property type="nucleotide sequence ID" value="NZ_WBWA01000008.1"/>
</dbReference>
<reference evidence="2 4" key="2">
    <citation type="submission" date="2020-04" db="EMBL/GenBank/DDBJ databases">
        <title>Whole genome sequencing of clinical and environmental type strains of Ochrobactrum.</title>
        <authorList>
            <person name="Dharne M."/>
        </authorList>
    </citation>
    <scope>NUCLEOTIDE SEQUENCE [LARGE SCALE GENOMIC DNA]</scope>
    <source>
        <strain evidence="2 4">DSM 13340</strain>
    </source>
</reference>
<organism evidence="2 4">
    <name type="scientific">Brucella tritici</name>
    <dbReference type="NCBI Taxonomy" id="94626"/>
    <lineage>
        <taxon>Bacteria</taxon>
        <taxon>Pseudomonadati</taxon>
        <taxon>Pseudomonadota</taxon>
        <taxon>Alphaproteobacteria</taxon>
        <taxon>Hyphomicrobiales</taxon>
        <taxon>Brucellaceae</taxon>
        <taxon>Brucella/Ochrobactrum group</taxon>
        <taxon>Brucella</taxon>
    </lineage>
</organism>
<evidence type="ECO:0000313" key="1">
    <source>
        <dbReference type="EMBL" id="KAB2665171.1"/>
    </source>
</evidence>